<dbReference type="Proteomes" id="UP001162802">
    <property type="component" value="Unassembled WGS sequence"/>
</dbReference>
<proteinExistence type="inferred from homology"/>
<dbReference type="Gene3D" id="3.40.30.10">
    <property type="entry name" value="Glutaredoxin"/>
    <property type="match status" value="1"/>
</dbReference>
<dbReference type="InterPro" id="IPR036249">
    <property type="entry name" value="Thioredoxin-like_sf"/>
</dbReference>
<dbReference type="RefSeq" id="WP_243800135.1">
    <property type="nucleotide sequence ID" value="NZ_JALHAT010000017.1"/>
</dbReference>
<sequence length="144" mass="16010">MTPVLDFSPLLEGICQRHGYSIVGEADLDTVLADTPLALLFFCGDHRRLAESNDVAVVLPELDKALAGHARVLVCAREDERALQRRFRFTAFPALVFLREGRYLGAIEGIRDWSDYLIEIPEILGREPSDPPAYKLPAGCGESR</sequence>
<reference evidence="2" key="1">
    <citation type="submission" date="2022-03" db="EMBL/GenBank/DDBJ databases">
        <title>Identification of a novel bacterium isolated from mangrove sediments.</title>
        <authorList>
            <person name="Pan X."/>
        </authorList>
    </citation>
    <scope>NUCLEOTIDE SEQUENCE</scope>
    <source>
        <strain evidence="2">B2637</strain>
    </source>
</reference>
<comment type="similarity">
    <text evidence="1">Belongs to the HupG/HyaE family.</text>
</comment>
<evidence type="ECO:0000313" key="2">
    <source>
        <dbReference type="EMBL" id="MCJ1961240.1"/>
    </source>
</evidence>
<gene>
    <name evidence="2" type="ORF">MTR65_11155</name>
</gene>
<name>A0ABT0ADH4_9SPHN</name>
<dbReference type="InterPro" id="IPR010893">
    <property type="entry name" value="NiFe-hyd_mat_HyaE"/>
</dbReference>
<dbReference type="EMBL" id="JALHAT010000017">
    <property type="protein sequence ID" value="MCJ1961240.1"/>
    <property type="molecule type" value="Genomic_DNA"/>
</dbReference>
<organism evidence="2 3">
    <name type="scientific">Novosphingobium mangrovi</name>
    <name type="common">ex Hu et al. 2023</name>
    <dbReference type="NCBI Taxonomy" id="2930094"/>
    <lineage>
        <taxon>Bacteria</taxon>
        <taxon>Pseudomonadati</taxon>
        <taxon>Pseudomonadota</taxon>
        <taxon>Alphaproteobacteria</taxon>
        <taxon>Sphingomonadales</taxon>
        <taxon>Sphingomonadaceae</taxon>
        <taxon>Novosphingobium</taxon>
    </lineage>
</organism>
<comment type="caution">
    <text evidence="2">The sequence shown here is derived from an EMBL/GenBank/DDBJ whole genome shotgun (WGS) entry which is preliminary data.</text>
</comment>
<protein>
    <submittedName>
        <fullName evidence="2">Hydrogenase-1 expression HyaE</fullName>
    </submittedName>
</protein>
<keyword evidence="3" id="KW-1185">Reference proteome</keyword>
<dbReference type="CDD" id="cd02965">
    <property type="entry name" value="HyaE"/>
    <property type="match status" value="1"/>
</dbReference>
<evidence type="ECO:0000313" key="3">
    <source>
        <dbReference type="Proteomes" id="UP001162802"/>
    </source>
</evidence>
<dbReference type="SUPFAM" id="SSF52833">
    <property type="entry name" value="Thioredoxin-like"/>
    <property type="match status" value="1"/>
</dbReference>
<accession>A0ABT0ADH4</accession>
<evidence type="ECO:0000256" key="1">
    <source>
        <dbReference type="ARBA" id="ARBA00009004"/>
    </source>
</evidence>
<dbReference type="Pfam" id="PF07449">
    <property type="entry name" value="HyaE"/>
    <property type="match status" value="1"/>
</dbReference>